<evidence type="ECO:0000256" key="3">
    <source>
        <dbReference type="ARBA" id="ARBA00022989"/>
    </source>
</evidence>
<dbReference type="OMA" id="QPFMAST"/>
<reference evidence="7" key="1">
    <citation type="journal article" date="2020" name="bioRxiv">
        <title>A rank-normalized archaeal taxonomy based on genome phylogeny resolves widespread incomplete and uneven classifications.</title>
        <authorList>
            <person name="Rinke C."/>
            <person name="Chuvochina M."/>
            <person name="Mussig A.J."/>
            <person name="Chaumeil P.-A."/>
            <person name="Waite D.W."/>
            <person name="Whitman W.B."/>
            <person name="Parks D.H."/>
            <person name="Hugenholtz P."/>
        </authorList>
    </citation>
    <scope>NUCLEOTIDE SEQUENCE</scope>
    <source>
        <strain evidence="7">UBA8853</strain>
    </source>
</reference>
<dbReference type="Pfam" id="PF01699">
    <property type="entry name" value="Na_Ca_ex"/>
    <property type="match status" value="2"/>
</dbReference>
<evidence type="ECO:0000259" key="6">
    <source>
        <dbReference type="Pfam" id="PF01699"/>
    </source>
</evidence>
<keyword evidence="4 5" id="KW-0472">Membrane</keyword>
<dbReference type="PANTHER" id="PTHR10846">
    <property type="entry name" value="SODIUM/POTASSIUM/CALCIUM EXCHANGER"/>
    <property type="match status" value="1"/>
</dbReference>
<feature type="transmembrane region" description="Helical" evidence="5">
    <location>
        <begin position="70"/>
        <end position="99"/>
    </location>
</feature>
<dbReference type="GO" id="GO:0005886">
    <property type="term" value="C:plasma membrane"/>
    <property type="evidence" value="ECO:0007669"/>
    <property type="project" value="TreeGrafter"/>
</dbReference>
<dbReference type="EMBL" id="DUJS01000004">
    <property type="protein sequence ID" value="HII70437.1"/>
    <property type="molecule type" value="Genomic_DNA"/>
</dbReference>
<evidence type="ECO:0000313" key="8">
    <source>
        <dbReference type="Proteomes" id="UP000619545"/>
    </source>
</evidence>
<feature type="transmembrane region" description="Helical" evidence="5">
    <location>
        <begin position="111"/>
        <end position="130"/>
    </location>
</feature>
<feature type="domain" description="Sodium/calcium exchanger membrane region" evidence="6">
    <location>
        <begin position="181"/>
        <end position="313"/>
    </location>
</feature>
<accession>A0A832SUC5</accession>
<evidence type="ECO:0000256" key="4">
    <source>
        <dbReference type="ARBA" id="ARBA00023136"/>
    </source>
</evidence>
<sequence length="319" mass="34133">MTLIAQIAASFGALLLGAWLFTNTVEWISYRFKLPSGFTGSFIAAVATALPETLVPIVAIIAGYREGVAVGAILGAPLMLSTVAMGIGGLSVLAAYLMGRRRRPVIKTSHFSLDARHFLVAYSLVLAVSLTDFKPAHFAVAAVLFLLYLVYVRRLLRTGDVVEQPSIELEMAHPVLAGLLAAVFLVGSVALLVAGAHGFADAVERLAERLGADPFTVSCLLAPIATELPEKLNSVIWYLKGRDDLALGNVTGAMVFQATFPVAVGLLFTSWRLGSRELATVTVPLAAMVLLYLYSRRNGLDWKVMSAVAVLYPVPFVLT</sequence>
<evidence type="ECO:0000256" key="5">
    <source>
        <dbReference type="SAM" id="Phobius"/>
    </source>
</evidence>
<dbReference type="GO" id="GO:0008273">
    <property type="term" value="F:calcium, potassium:sodium antiporter activity"/>
    <property type="evidence" value="ECO:0007669"/>
    <property type="project" value="TreeGrafter"/>
</dbReference>
<feature type="transmembrane region" description="Helical" evidence="5">
    <location>
        <begin position="250"/>
        <end position="271"/>
    </location>
</feature>
<feature type="transmembrane region" description="Helical" evidence="5">
    <location>
        <begin position="278"/>
        <end position="294"/>
    </location>
</feature>
<feature type="domain" description="Sodium/calcium exchanger membrane region" evidence="6">
    <location>
        <begin position="4"/>
        <end position="152"/>
    </location>
</feature>
<dbReference type="GO" id="GO:0005262">
    <property type="term" value="F:calcium channel activity"/>
    <property type="evidence" value="ECO:0007669"/>
    <property type="project" value="TreeGrafter"/>
</dbReference>
<dbReference type="Proteomes" id="UP000619545">
    <property type="component" value="Unassembled WGS sequence"/>
</dbReference>
<dbReference type="PANTHER" id="PTHR10846:SF8">
    <property type="entry name" value="INNER MEMBRANE PROTEIN YRBG"/>
    <property type="match status" value="1"/>
</dbReference>
<name>A0A832SUC5_9EURY</name>
<dbReference type="RefSeq" id="WP_011018774.1">
    <property type="nucleotide sequence ID" value="NZ_DUJS01000004.1"/>
</dbReference>
<feature type="transmembrane region" description="Helical" evidence="5">
    <location>
        <begin position="176"/>
        <end position="200"/>
    </location>
</feature>
<evidence type="ECO:0000313" key="7">
    <source>
        <dbReference type="EMBL" id="HII70437.1"/>
    </source>
</evidence>
<comment type="caution">
    <text evidence="7">The sequence shown here is derived from an EMBL/GenBank/DDBJ whole genome shotgun (WGS) entry which is preliminary data.</text>
</comment>
<organism evidence="7 8">
    <name type="scientific">Methanopyrus kandleri</name>
    <dbReference type="NCBI Taxonomy" id="2320"/>
    <lineage>
        <taxon>Archaea</taxon>
        <taxon>Methanobacteriati</taxon>
        <taxon>Methanobacteriota</taxon>
        <taxon>Methanomada group</taxon>
        <taxon>Methanopyri</taxon>
        <taxon>Methanopyrales</taxon>
        <taxon>Methanopyraceae</taxon>
        <taxon>Methanopyrus</taxon>
    </lineage>
</organism>
<keyword evidence="3 5" id="KW-1133">Transmembrane helix</keyword>
<dbReference type="GO" id="GO:0006874">
    <property type="term" value="P:intracellular calcium ion homeostasis"/>
    <property type="evidence" value="ECO:0007669"/>
    <property type="project" value="TreeGrafter"/>
</dbReference>
<evidence type="ECO:0000256" key="2">
    <source>
        <dbReference type="ARBA" id="ARBA00022692"/>
    </source>
</evidence>
<proteinExistence type="predicted"/>
<feature type="transmembrane region" description="Helical" evidence="5">
    <location>
        <begin position="6"/>
        <end position="30"/>
    </location>
</feature>
<dbReference type="AlphaFoldDB" id="A0A832SUC5"/>
<dbReference type="Gene3D" id="1.20.1420.30">
    <property type="entry name" value="NCX, central ion-binding region"/>
    <property type="match status" value="1"/>
</dbReference>
<comment type="subcellular location">
    <subcellularLocation>
        <location evidence="1">Membrane</location>
        <topology evidence="1">Multi-pass membrane protein</topology>
    </subcellularLocation>
</comment>
<dbReference type="InterPro" id="IPR004837">
    <property type="entry name" value="NaCa_Exmemb"/>
</dbReference>
<evidence type="ECO:0000256" key="1">
    <source>
        <dbReference type="ARBA" id="ARBA00004141"/>
    </source>
</evidence>
<keyword evidence="2 5" id="KW-0812">Transmembrane</keyword>
<gene>
    <name evidence="7" type="ORF">HA336_04300</name>
</gene>
<dbReference type="InterPro" id="IPR004481">
    <property type="entry name" value="K/Na/Ca-exchanger"/>
</dbReference>
<dbReference type="InterPro" id="IPR044880">
    <property type="entry name" value="NCX_ion-bd_dom_sf"/>
</dbReference>
<protein>
    <submittedName>
        <fullName evidence="7">Sodium:calcium antiporter</fullName>
    </submittedName>
</protein>
<feature type="transmembrane region" description="Helical" evidence="5">
    <location>
        <begin position="136"/>
        <end position="156"/>
    </location>
</feature>
<feature type="transmembrane region" description="Helical" evidence="5">
    <location>
        <begin position="42"/>
        <end position="64"/>
    </location>
</feature>
<dbReference type="GeneID" id="1477707"/>